<dbReference type="OrthoDB" id="1683192at2"/>
<evidence type="ECO:0000259" key="1">
    <source>
        <dbReference type="Pfam" id="PF26154"/>
    </source>
</evidence>
<proteinExistence type="predicted"/>
<dbReference type="RefSeq" id="WP_069700608.1">
    <property type="nucleotide sequence ID" value="NZ_MJAT01000001.1"/>
</dbReference>
<dbReference type="InterPro" id="IPR058355">
    <property type="entry name" value="DUF8042"/>
</dbReference>
<protein>
    <recommendedName>
        <fullName evidence="1">DUF8042 domain-containing protein</fullName>
    </recommendedName>
</protein>
<keyword evidence="3" id="KW-1185">Reference proteome</keyword>
<dbReference type="STRING" id="1390249.BHU72_00185"/>
<dbReference type="Pfam" id="PF26154">
    <property type="entry name" value="DUF8042"/>
    <property type="match status" value="1"/>
</dbReference>
<name>A0A1E5L9C3_9FIRM</name>
<dbReference type="EMBL" id="MJAT01000001">
    <property type="protein sequence ID" value="OEH86731.1"/>
    <property type="molecule type" value="Genomic_DNA"/>
</dbReference>
<gene>
    <name evidence="2" type="ORF">BHU72_00185</name>
</gene>
<evidence type="ECO:0000313" key="3">
    <source>
        <dbReference type="Proteomes" id="UP000095255"/>
    </source>
</evidence>
<accession>A0A1E5L9C3</accession>
<feature type="domain" description="DUF8042" evidence="1">
    <location>
        <begin position="12"/>
        <end position="118"/>
    </location>
</feature>
<dbReference type="AlphaFoldDB" id="A0A1E5L9C3"/>
<dbReference type="Proteomes" id="UP000095255">
    <property type="component" value="Unassembled WGS sequence"/>
</dbReference>
<reference evidence="2 3" key="1">
    <citation type="submission" date="2016-09" db="EMBL/GenBank/DDBJ databases">
        <title>Desulfuribacillus arsenicus sp. nov., an obligately anaerobic, dissimilatory arsenic- and antimonate-reducing bacterium isolated from anoxic sediments.</title>
        <authorList>
            <person name="Abin C.A."/>
            <person name="Hollibaugh J.T."/>
        </authorList>
    </citation>
    <scope>NUCLEOTIDE SEQUENCE [LARGE SCALE GENOMIC DNA]</scope>
    <source>
        <strain evidence="2 3">MLFW-2</strain>
    </source>
</reference>
<evidence type="ECO:0000313" key="2">
    <source>
        <dbReference type="EMBL" id="OEH86731.1"/>
    </source>
</evidence>
<sequence>MDVNKQLIDESIESFREYLPKLIKGSEQVLEYFQSQQDGEAFSTLVYVIEGLQWTLDLVSLISPHLESKGIIIEESRITEVMNDFHQALENQDLVLISDILEYEVLEILREWLNSLNKH</sequence>
<comment type="caution">
    <text evidence="2">The sequence shown here is derived from an EMBL/GenBank/DDBJ whole genome shotgun (WGS) entry which is preliminary data.</text>
</comment>
<organism evidence="2 3">
    <name type="scientific">Desulfuribacillus stibiiarsenatis</name>
    <dbReference type="NCBI Taxonomy" id="1390249"/>
    <lineage>
        <taxon>Bacteria</taxon>
        <taxon>Bacillati</taxon>
        <taxon>Bacillota</taxon>
        <taxon>Desulfuribacillia</taxon>
        <taxon>Desulfuribacillales</taxon>
        <taxon>Desulfuribacillaceae</taxon>
        <taxon>Desulfuribacillus</taxon>
    </lineage>
</organism>